<sequence length="70" mass="7648">MLLINRASWLVANTPLKSWRCCSSNSKSLDLNFLALGWALKYSCSTLLSATTTPCSVAENFYSDPALLTS</sequence>
<evidence type="ECO:0000313" key="1">
    <source>
        <dbReference type="EMBL" id="KAF2189127.1"/>
    </source>
</evidence>
<gene>
    <name evidence="1" type="ORF">K469DRAFT_701680</name>
</gene>
<dbReference type="Proteomes" id="UP000800200">
    <property type="component" value="Unassembled WGS sequence"/>
</dbReference>
<name>A0A6A6EAW9_9PEZI</name>
<reference evidence="1" key="1">
    <citation type="journal article" date="2020" name="Stud. Mycol.">
        <title>101 Dothideomycetes genomes: a test case for predicting lifestyles and emergence of pathogens.</title>
        <authorList>
            <person name="Haridas S."/>
            <person name="Albert R."/>
            <person name="Binder M."/>
            <person name="Bloem J."/>
            <person name="Labutti K."/>
            <person name="Salamov A."/>
            <person name="Andreopoulos B."/>
            <person name="Baker S."/>
            <person name="Barry K."/>
            <person name="Bills G."/>
            <person name="Bluhm B."/>
            <person name="Cannon C."/>
            <person name="Castanera R."/>
            <person name="Culley D."/>
            <person name="Daum C."/>
            <person name="Ezra D."/>
            <person name="Gonzalez J."/>
            <person name="Henrissat B."/>
            <person name="Kuo A."/>
            <person name="Liang C."/>
            <person name="Lipzen A."/>
            <person name="Lutzoni F."/>
            <person name="Magnuson J."/>
            <person name="Mondo S."/>
            <person name="Nolan M."/>
            <person name="Ohm R."/>
            <person name="Pangilinan J."/>
            <person name="Park H.-J."/>
            <person name="Ramirez L."/>
            <person name="Alfaro M."/>
            <person name="Sun H."/>
            <person name="Tritt A."/>
            <person name="Yoshinaga Y."/>
            <person name="Zwiers L.-H."/>
            <person name="Turgeon B."/>
            <person name="Goodwin S."/>
            <person name="Spatafora J."/>
            <person name="Crous P."/>
            <person name="Grigoriev I."/>
        </authorList>
    </citation>
    <scope>NUCLEOTIDE SEQUENCE</scope>
    <source>
        <strain evidence="1">CBS 207.26</strain>
    </source>
</reference>
<dbReference type="AlphaFoldDB" id="A0A6A6EAW9"/>
<accession>A0A6A6EAW9</accession>
<keyword evidence="2" id="KW-1185">Reference proteome</keyword>
<organism evidence="1 2">
    <name type="scientific">Zopfia rhizophila CBS 207.26</name>
    <dbReference type="NCBI Taxonomy" id="1314779"/>
    <lineage>
        <taxon>Eukaryota</taxon>
        <taxon>Fungi</taxon>
        <taxon>Dikarya</taxon>
        <taxon>Ascomycota</taxon>
        <taxon>Pezizomycotina</taxon>
        <taxon>Dothideomycetes</taxon>
        <taxon>Dothideomycetes incertae sedis</taxon>
        <taxon>Zopfiaceae</taxon>
        <taxon>Zopfia</taxon>
    </lineage>
</organism>
<protein>
    <submittedName>
        <fullName evidence="1">Uncharacterized protein</fullName>
    </submittedName>
</protein>
<dbReference type="EMBL" id="ML994621">
    <property type="protein sequence ID" value="KAF2189127.1"/>
    <property type="molecule type" value="Genomic_DNA"/>
</dbReference>
<evidence type="ECO:0000313" key="2">
    <source>
        <dbReference type="Proteomes" id="UP000800200"/>
    </source>
</evidence>
<proteinExistence type="predicted"/>